<evidence type="ECO:0000313" key="1">
    <source>
        <dbReference type="EMBL" id="GGW73494.1"/>
    </source>
</evidence>
<name>A0A918JCH2_9ALTE</name>
<protein>
    <submittedName>
        <fullName evidence="1">Uncharacterized protein</fullName>
    </submittedName>
</protein>
<reference evidence="1" key="2">
    <citation type="submission" date="2020-09" db="EMBL/GenBank/DDBJ databases">
        <authorList>
            <person name="Sun Q."/>
            <person name="Kim S."/>
        </authorList>
    </citation>
    <scope>NUCLEOTIDE SEQUENCE</scope>
    <source>
        <strain evidence="1">KCTC 22164</strain>
    </source>
</reference>
<dbReference type="EMBL" id="BMXP01000001">
    <property type="protein sequence ID" value="GGW73494.1"/>
    <property type="molecule type" value="Genomic_DNA"/>
</dbReference>
<accession>A0A918JCH2</accession>
<proteinExistence type="predicted"/>
<organism evidence="1 2">
    <name type="scientific">Alteromonas halophila</name>
    <dbReference type="NCBI Taxonomy" id="516698"/>
    <lineage>
        <taxon>Bacteria</taxon>
        <taxon>Pseudomonadati</taxon>
        <taxon>Pseudomonadota</taxon>
        <taxon>Gammaproteobacteria</taxon>
        <taxon>Alteromonadales</taxon>
        <taxon>Alteromonadaceae</taxon>
        <taxon>Alteromonas/Salinimonas group</taxon>
        <taxon>Alteromonas</taxon>
    </lineage>
</organism>
<sequence>MLKILTARGTEYYGKVEQHDYQLYLAINNIDYTKNKARNPSVSGSIKLS</sequence>
<evidence type="ECO:0000313" key="2">
    <source>
        <dbReference type="Proteomes" id="UP000631300"/>
    </source>
</evidence>
<gene>
    <name evidence="1" type="ORF">GCM10007391_01450</name>
</gene>
<reference evidence="1" key="1">
    <citation type="journal article" date="2014" name="Int. J. Syst. Evol. Microbiol.">
        <title>Complete genome sequence of Corynebacterium casei LMG S-19264T (=DSM 44701T), isolated from a smear-ripened cheese.</title>
        <authorList>
            <consortium name="US DOE Joint Genome Institute (JGI-PGF)"/>
            <person name="Walter F."/>
            <person name="Albersmeier A."/>
            <person name="Kalinowski J."/>
            <person name="Ruckert C."/>
        </authorList>
    </citation>
    <scope>NUCLEOTIDE SEQUENCE</scope>
    <source>
        <strain evidence="1">KCTC 22164</strain>
    </source>
</reference>
<dbReference type="AlphaFoldDB" id="A0A918JCH2"/>
<comment type="caution">
    <text evidence="1">The sequence shown here is derived from an EMBL/GenBank/DDBJ whole genome shotgun (WGS) entry which is preliminary data.</text>
</comment>
<keyword evidence="2" id="KW-1185">Reference proteome</keyword>
<dbReference type="Proteomes" id="UP000631300">
    <property type="component" value="Unassembled WGS sequence"/>
</dbReference>